<evidence type="ECO:0000313" key="8">
    <source>
        <dbReference type="Proteomes" id="UP001500575"/>
    </source>
</evidence>
<dbReference type="Proteomes" id="UP001500575">
    <property type="component" value="Unassembled WGS sequence"/>
</dbReference>
<dbReference type="InterPro" id="IPR020565">
    <property type="entry name" value="ImidazoleglycerP_deHydtase_CS"/>
</dbReference>
<keyword evidence="5" id="KW-0963">Cytoplasm</keyword>
<dbReference type="InterPro" id="IPR020568">
    <property type="entry name" value="Ribosomal_Su5_D2-typ_SF"/>
</dbReference>
<comment type="pathway">
    <text evidence="1 5 6">Amino-acid biosynthesis; L-histidine biosynthesis; L-histidine from 5-phospho-alpha-D-ribose 1-diphosphate: step 6/9.</text>
</comment>
<dbReference type="PANTHER" id="PTHR23133:SF2">
    <property type="entry name" value="IMIDAZOLEGLYCEROL-PHOSPHATE DEHYDRATASE"/>
    <property type="match status" value="1"/>
</dbReference>
<dbReference type="PROSITE" id="PS00954">
    <property type="entry name" value="IGP_DEHYDRATASE_1"/>
    <property type="match status" value="1"/>
</dbReference>
<keyword evidence="2 5" id="KW-0028">Amino-acid biosynthesis</keyword>
<dbReference type="PROSITE" id="PS00955">
    <property type="entry name" value="IGP_DEHYDRATASE_2"/>
    <property type="match status" value="1"/>
</dbReference>
<dbReference type="EMBL" id="BAAAQQ010000002">
    <property type="protein sequence ID" value="GAA2117507.1"/>
    <property type="molecule type" value="Genomic_DNA"/>
</dbReference>
<name>A0ABP5JN00_9ACTN</name>
<evidence type="ECO:0000256" key="4">
    <source>
        <dbReference type="ARBA" id="ARBA00023239"/>
    </source>
</evidence>
<dbReference type="Pfam" id="PF00475">
    <property type="entry name" value="IGPD"/>
    <property type="match status" value="1"/>
</dbReference>
<dbReference type="Gene3D" id="3.30.230.40">
    <property type="entry name" value="Imidazole glycerol phosphate dehydratase, domain 1"/>
    <property type="match status" value="2"/>
</dbReference>
<dbReference type="NCBIfam" id="NF002114">
    <property type="entry name" value="PRK00951.2-4"/>
    <property type="match status" value="1"/>
</dbReference>
<dbReference type="EC" id="4.2.1.19" evidence="5 6"/>
<dbReference type="SUPFAM" id="SSF54211">
    <property type="entry name" value="Ribosomal protein S5 domain 2-like"/>
    <property type="match status" value="2"/>
</dbReference>
<reference evidence="8" key="1">
    <citation type="journal article" date="2019" name="Int. J. Syst. Evol. Microbiol.">
        <title>The Global Catalogue of Microorganisms (GCM) 10K type strain sequencing project: providing services to taxonomists for standard genome sequencing and annotation.</title>
        <authorList>
            <consortium name="The Broad Institute Genomics Platform"/>
            <consortium name="The Broad Institute Genome Sequencing Center for Infectious Disease"/>
            <person name="Wu L."/>
            <person name="Ma J."/>
        </authorList>
    </citation>
    <scope>NUCLEOTIDE SEQUENCE [LARGE SCALE GENOMIC DNA]</scope>
    <source>
        <strain evidence="8">JCM 16021</strain>
    </source>
</reference>
<keyword evidence="3 5" id="KW-0368">Histidine biosynthesis</keyword>
<dbReference type="RefSeq" id="WP_344302391.1">
    <property type="nucleotide sequence ID" value="NZ_BAAAQQ010000002.1"/>
</dbReference>
<evidence type="ECO:0000256" key="5">
    <source>
        <dbReference type="HAMAP-Rule" id="MF_00076"/>
    </source>
</evidence>
<accession>A0ABP5JN00</accession>
<comment type="caution">
    <text evidence="7">The sequence shown here is derived from an EMBL/GenBank/DDBJ whole genome shotgun (WGS) entry which is preliminary data.</text>
</comment>
<dbReference type="CDD" id="cd07914">
    <property type="entry name" value="IGPD"/>
    <property type="match status" value="1"/>
</dbReference>
<proteinExistence type="inferred from homology"/>
<evidence type="ECO:0000256" key="6">
    <source>
        <dbReference type="RuleBase" id="RU000599"/>
    </source>
</evidence>
<dbReference type="PANTHER" id="PTHR23133">
    <property type="entry name" value="IMIDAZOLEGLYCEROL-PHOSPHATE DEHYDRATASE HIS7"/>
    <property type="match status" value="1"/>
</dbReference>
<dbReference type="InterPro" id="IPR038494">
    <property type="entry name" value="IGPD_sf"/>
</dbReference>
<evidence type="ECO:0000256" key="2">
    <source>
        <dbReference type="ARBA" id="ARBA00022605"/>
    </source>
</evidence>
<dbReference type="HAMAP" id="MF_00076">
    <property type="entry name" value="HisB"/>
    <property type="match status" value="1"/>
</dbReference>
<keyword evidence="8" id="KW-1185">Reference proteome</keyword>
<protein>
    <recommendedName>
        <fullName evidence="5 6">Imidazoleglycerol-phosphate dehydratase</fullName>
        <shortName evidence="5">IGPD</shortName>
        <ecNumber evidence="5 6">4.2.1.19</ecNumber>
    </recommendedName>
</protein>
<evidence type="ECO:0000256" key="3">
    <source>
        <dbReference type="ARBA" id="ARBA00023102"/>
    </source>
</evidence>
<evidence type="ECO:0000313" key="7">
    <source>
        <dbReference type="EMBL" id="GAA2117507.1"/>
    </source>
</evidence>
<comment type="subcellular location">
    <subcellularLocation>
        <location evidence="5 6">Cytoplasm</location>
    </subcellularLocation>
</comment>
<sequence length="206" mass="22109">MTAPTRTATIDRETKESKVHVALDLDGTGRSHVSTGVGFYDHMLTAFSRHSLIDLEVETAGDLHIDAHHTVEDTAIALGDALREALGDKAGIRRFGDATVPLDEALVQAVVDVSGRPYCVHTGEPDAQAYVAIGGQVGPPYQGSLTRHVFETLAFHAQIALHVRVLSGRDPHHLVEAQFKAVARALRDAIARDPRETGVPSTKGTL</sequence>
<dbReference type="InterPro" id="IPR000807">
    <property type="entry name" value="ImidazoleglycerolP_deHydtase"/>
</dbReference>
<dbReference type="NCBIfam" id="NF002110">
    <property type="entry name" value="PRK00951.1-6"/>
    <property type="match status" value="1"/>
</dbReference>
<keyword evidence="4 5" id="KW-0456">Lyase</keyword>
<organism evidence="7 8">
    <name type="scientific">Nocardioides bigeumensis</name>
    <dbReference type="NCBI Taxonomy" id="433657"/>
    <lineage>
        <taxon>Bacteria</taxon>
        <taxon>Bacillati</taxon>
        <taxon>Actinomycetota</taxon>
        <taxon>Actinomycetes</taxon>
        <taxon>Propionibacteriales</taxon>
        <taxon>Nocardioidaceae</taxon>
        <taxon>Nocardioides</taxon>
    </lineage>
</organism>
<dbReference type="NCBIfam" id="NF002111">
    <property type="entry name" value="PRK00951.2-1"/>
    <property type="match status" value="1"/>
</dbReference>
<evidence type="ECO:0000256" key="1">
    <source>
        <dbReference type="ARBA" id="ARBA00005047"/>
    </source>
</evidence>
<comment type="catalytic activity">
    <reaction evidence="5 6">
        <text>D-erythro-1-(imidazol-4-yl)glycerol 3-phosphate = 3-(imidazol-4-yl)-2-oxopropyl phosphate + H2O</text>
        <dbReference type="Rhea" id="RHEA:11040"/>
        <dbReference type="ChEBI" id="CHEBI:15377"/>
        <dbReference type="ChEBI" id="CHEBI:57766"/>
        <dbReference type="ChEBI" id="CHEBI:58278"/>
        <dbReference type="EC" id="4.2.1.19"/>
    </reaction>
</comment>
<comment type="similarity">
    <text evidence="5 6">Belongs to the imidazoleglycerol-phosphate dehydratase family.</text>
</comment>
<gene>
    <name evidence="5 7" type="primary">hisB</name>
    <name evidence="7" type="ORF">GCM10009843_08560</name>
</gene>